<dbReference type="CDD" id="cd00761">
    <property type="entry name" value="Glyco_tranf_GTA_type"/>
    <property type="match status" value="1"/>
</dbReference>
<dbReference type="InterPro" id="IPR001173">
    <property type="entry name" value="Glyco_trans_2-like"/>
</dbReference>
<dbReference type="OrthoDB" id="9802649at2"/>
<proteinExistence type="predicted"/>
<dbReference type="Pfam" id="PF00535">
    <property type="entry name" value="Glycos_transf_2"/>
    <property type="match status" value="1"/>
</dbReference>
<reference evidence="2 3" key="1">
    <citation type="submission" date="2019-03" db="EMBL/GenBank/DDBJ databases">
        <title>Luteimonas zhaokaii sp.nov., isolated from the rectal contents of Plateau pika in Yushu, Qinghai Province, China.</title>
        <authorList>
            <person name="Zhang G."/>
        </authorList>
    </citation>
    <scope>NUCLEOTIDE SEQUENCE [LARGE SCALE GENOMIC DNA]</scope>
    <source>
        <strain evidence="2 3">B9</strain>
    </source>
</reference>
<accession>A0A4R5U452</accession>
<protein>
    <submittedName>
        <fullName evidence="2">Glycosyltransferase family 2 protein</fullName>
    </submittedName>
</protein>
<dbReference type="InterPro" id="IPR029044">
    <property type="entry name" value="Nucleotide-diphossugar_trans"/>
</dbReference>
<dbReference type="Proteomes" id="UP000294796">
    <property type="component" value="Unassembled WGS sequence"/>
</dbReference>
<evidence type="ECO:0000313" key="3">
    <source>
        <dbReference type="Proteomes" id="UP000294796"/>
    </source>
</evidence>
<sequence length="272" mass="29730">MACDGMDAMTGAPHRPESVVAGQARVSVVMPVYNAESTMRRSIDSVLAQTHADWELLLVDDGSSDGSAGIIAGYAARDGRIRPVHQANGGVASARNAGIDIATGDYIAFLDSDDWWHPDKLALQVAAMRDQGALVSYAAYQRVAEDGRALSTVSPPAAVDYRDMLASNFIGNLTGMLDRRLGEVRFARMGHEDYVFWLECVRRAGRAVRVPSDGPLAWYLVREGSVSANKLRAASWQWRIYRDVAGLSLARASVCMLQYVVHALRKRRAEAF</sequence>
<dbReference type="Gene3D" id="3.90.550.10">
    <property type="entry name" value="Spore Coat Polysaccharide Biosynthesis Protein SpsA, Chain A"/>
    <property type="match status" value="1"/>
</dbReference>
<dbReference type="RefSeq" id="WP_133320317.1">
    <property type="nucleotide sequence ID" value="NZ_SMTF01000001.1"/>
</dbReference>
<evidence type="ECO:0000259" key="1">
    <source>
        <dbReference type="Pfam" id="PF00535"/>
    </source>
</evidence>
<gene>
    <name evidence="2" type="ORF">E2F46_00985</name>
</gene>
<name>A0A4R5U452_9GAMM</name>
<evidence type="ECO:0000313" key="2">
    <source>
        <dbReference type="EMBL" id="TDK28496.1"/>
    </source>
</evidence>
<keyword evidence="2" id="KW-0808">Transferase</keyword>
<dbReference type="PANTHER" id="PTHR22916">
    <property type="entry name" value="GLYCOSYLTRANSFERASE"/>
    <property type="match status" value="1"/>
</dbReference>
<dbReference type="SUPFAM" id="SSF53448">
    <property type="entry name" value="Nucleotide-diphospho-sugar transferases"/>
    <property type="match status" value="1"/>
</dbReference>
<keyword evidence="3" id="KW-1185">Reference proteome</keyword>
<comment type="caution">
    <text evidence="2">The sequence shown here is derived from an EMBL/GenBank/DDBJ whole genome shotgun (WGS) entry which is preliminary data.</text>
</comment>
<dbReference type="AlphaFoldDB" id="A0A4R5U452"/>
<dbReference type="PANTHER" id="PTHR22916:SF3">
    <property type="entry name" value="UDP-GLCNAC:BETAGAL BETA-1,3-N-ACETYLGLUCOSAMINYLTRANSFERASE-LIKE PROTEIN 1"/>
    <property type="match status" value="1"/>
</dbReference>
<dbReference type="EMBL" id="SMTF01000001">
    <property type="protein sequence ID" value="TDK28496.1"/>
    <property type="molecule type" value="Genomic_DNA"/>
</dbReference>
<dbReference type="GO" id="GO:0016758">
    <property type="term" value="F:hexosyltransferase activity"/>
    <property type="evidence" value="ECO:0007669"/>
    <property type="project" value="UniProtKB-ARBA"/>
</dbReference>
<organism evidence="2 3">
    <name type="scientific">Luteimonas aestuarii</name>
    <dbReference type="NCBI Taxonomy" id="453837"/>
    <lineage>
        <taxon>Bacteria</taxon>
        <taxon>Pseudomonadati</taxon>
        <taxon>Pseudomonadota</taxon>
        <taxon>Gammaproteobacteria</taxon>
        <taxon>Lysobacterales</taxon>
        <taxon>Lysobacteraceae</taxon>
        <taxon>Luteimonas</taxon>
    </lineage>
</organism>
<feature type="domain" description="Glycosyltransferase 2-like" evidence="1">
    <location>
        <begin position="27"/>
        <end position="146"/>
    </location>
</feature>